<feature type="compositionally biased region" description="Basic and acidic residues" evidence="1">
    <location>
        <begin position="58"/>
        <end position="80"/>
    </location>
</feature>
<proteinExistence type="predicted"/>
<reference evidence="2" key="1">
    <citation type="journal article" date="2021" name="J. Hered.">
        <title>Genome Assembly of Salicaceae Populus deltoides (Eastern Cottonwood) I-69 Based on Nanopore Sequencing and Hi-C Technologies.</title>
        <authorList>
            <person name="Bai S."/>
            <person name="Wu H."/>
            <person name="Zhang J."/>
            <person name="Pan Z."/>
            <person name="Zhao W."/>
            <person name="Li Z."/>
            <person name="Tong C."/>
        </authorList>
    </citation>
    <scope>NUCLEOTIDE SEQUENCE</scope>
    <source>
        <tissue evidence="2">Leaf</tissue>
    </source>
</reference>
<accession>A0A8T2YSV6</accession>
<dbReference type="EMBL" id="JACEGQ020000005">
    <property type="protein sequence ID" value="KAH8508268.1"/>
    <property type="molecule type" value="Genomic_DNA"/>
</dbReference>
<protein>
    <submittedName>
        <fullName evidence="2">Uncharacterized protein</fullName>
    </submittedName>
</protein>
<comment type="caution">
    <text evidence="2">The sequence shown here is derived from an EMBL/GenBank/DDBJ whole genome shotgun (WGS) entry which is preliminary data.</text>
</comment>
<name>A0A8T2YSV6_POPDE</name>
<keyword evidence="3" id="KW-1185">Reference proteome</keyword>
<sequence>MKCDLGWGDAFNLKAEDYGQTWHAEAKTRIFQYQCQCRLEAPSVNSKPIPLLNPSVESKGKLDKSLSEKADALRSSEKSRGKNSGIFCSLPEIHIYTSQCKNSSGHRSYVRLSMRSYGGLAWTHKISEHQSIMKAQEIAILRNRPGMKQLSTQTSFSRTCFRQATF</sequence>
<evidence type="ECO:0000256" key="1">
    <source>
        <dbReference type="SAM" id="MobiDB-lite"/>
    </source>
</evidence>
<dbReference type="AlphaFoldDB" id="A0A8T2YSV6"/>
<feature type="region of interest" description="Disordered" evidence="1">
    <location>
        <begin position="50"/>
        <end position="82"/>
    </location>
</feature>
<evidence type="ECO:0000313" key="2">
    <source>
        <dbReference type="EMBL" id="KAH8508268.1"/>
    </source>
</evidence>
<gene>
    <name evidence="2" type="ORF">H0E87_010406</name>
</gene>
<organism evidence="2 3">
    <name type="scientific">Populus deltoides</name>
    <name type="common">Eastern poplar</name>
    <name type="synonym">Eastern cottonwood</name>
    <dbReference type="NCBI Taxonomy" id="3696"/>
    <lineage>
        <taxon>Eukaryota</taxon>
        <taxon>Viridiplantae</taxon>
        <taxon>Streptophyta</taxon>
        <taxon>Embryophyta</taxon>
        <taxon>Tracheophyta</taxon>
        <taxon>Spermatophyta</taxon>
        <taxon>Magnoliopsida</taxon>
        <taxon>eudicotyledons</taxon>
        <taxon>Gunneridae</taxon>
        <taxon>Pentapetalae</taxon>
        <taxon>rosids</taxon>
        <taxon>fabids</taxon>
        <taxon>Malpighiales</taxon>
        <taxon>Salicaceae</taxon>
        <taxon>Saliceae</taxon>
        <taxon>Populus</taxon>
    </lineage>
</organism>
<dbReference type="Proteomes" id="UP000807159">
    <property type="component" value="Chromosome 5"/>
</dbReference>
<evidence type="ECO:0000313" key="3">
    <source>
        <dbReference type="Proteomes" id="UP000807159"/>
    </source>
</evidence>